<keyword evidence="1 3" id="KW-0547">Nucleotide-binding</keyword>
<comment type="similarity">
    <text evidence="3">Belongs to the TRAFAC class YlqF/YawG GTPase family. RsgA subfamily.</text>
</comment>
<keyword evidence="3" id="KW-0862">Zinc</keyword>
<dbReference type="NCBIfam" id="TIGR00157">
    <property type="entry name" value="ribosome small subunit-dependent GTPase A"/>
    <property type="match status" value="1"/>
</dbReference>
<dbReference type="PANTHER" id="PTHR32120">
    <property type="entry name" value="SMALL RIBOSOMAL SUBUNIT BIOGENESIS GTPASE RSGA"/>
    <property type="match status" value="1"/>
</dbReference>
<dbReference type="InterPro" id="IPR004881">
    <property type="entry name" value="Ribosome_biogen_GTPase_RsgA"/>
</dbReference>
<dbReference type="Gene3D" id="1.10.40.50">
    <property type="entry name" value="Probable gtpase engc, domain 3"/>
    <property type="match status" value="1"/>
</dbReference>
<keyword evidence="3" id="KW-0690">Ribosome biogenesis</keyword>
<comment type="function">
    <text evidence="3">One of several proteins that assist in the late maturation steps of the functional core of the 30S ribosomal subunit. Helps release RbfA from mature subunits. May play a role in the assembly of ribosomal proteins into the subunit. Circularly permuted GTPase that catalyzes slow GTP hydrolysis, GTPase activity is stimulated by the 30S ribosomal subunit.</text>
</comment>
<dbReference type="GO" id="GO:0016787">
    <property type="term" value="F:hydrolase activity"/>
    <property type="evidence" value="ECO:0007669"/>
    <property type="project" value="UniProtKB-KW"/>
</dbReference>
<feature type="compositionally biased region" description="Polar residues" evidence="4">
    <location>
        <begin position="16"/>
        <end position="27"/>
    </location>
</feature>
<keyword evidence="8" id="KW-1185">Reference proteome</keyword>
<keyword evidence="3" id="KW-0699">rRNA-binding</keyword>
<feature type="region of interest" description="Disordered" evidence="4">
    <location>
        <begin position="1"/>
        <end position="30"/>
    </location>
</feature>
<comment type="caution">
    <text evidence="7">The sequence shown here is derived from an EMBL/GenBank/DDBJ whole genome shotgun (WGS) entry which is preliminary data.</text>
</comment>
<sequence length="348" mass="38692">MAKRNKLTNRQKRQVSDNLSKRLQQSDLPADEQLGDAQTGLVIGRFGQHADIETSEGEITRCHIRRNIQDVVCGDRVLFRPGKDSANVSGVLEAVEPRKSLLTRPDYYDGVKPVAANIDQIIVVSAVLPVLSLNIIDRYLVASEDVGIPPIILLNKVDLLSDNERNVVEQELQLYRDIGYRVLLLSCKTGEGMAPLLELLDGKCSVFVGQSGVGKSSIVNQLLPDANELTNDVSENSGLGQHTTTAAKLLHLPQGGDLIDSPGVREFALWHLPEERLQNGFIEFRDYLGGCKFRDCKHKNDPGCILREAVERGDIDLRRFDSFHKIRDALQEQRPAFAGAKHKRNSEN</sequence>
<name>A0ABW1XFE1_9ALTE</name>
<proteinExistence type="inferred from homology"/>
<keyword evidence="3" id="KW-0963">Cytoplasm</keyword>
<dbReference type="InterPro" id="IPR012340">
    <property type="entry name" value="NA-bd_OB-fold"/>
</dbReference>
<feature type="domain" description="EngC GTPase" evidence="5">
    <location>
        <begin position="116"/>
        <end position="265"/>
    </location>
</feature>
<dbReference type="RefSeq" id="WP_131259372.1">
    <property type="nucleotide sequence ID" value="NZ_JBHSUS010000001.1"/>
</dbReference>
<evidence type="ECO:0000313" key="8">
    <source>
        <dbReference type="Proteomes" id="UP001596364"/>
    </source>
</evidence>
<dbReference type="EMBL" id="JBHSUS010000001">
    <property type="protein sequence ID" value="MFC6438744.1"/>
    <property type="molecule type" value="Genomic_DNA"/>
</dbReference>
<keyword evidence="2 3" id="KW-0342">GTP-binding</keyword>
<accession>A0ABW1XFE1</accession>
<feature type="domain" description="CP-type G" evidence="6">
    <location>
        <begin position="99"/>
        <end position="267"/>
    </location>
</feature>
<dbReference type="InterPro" id="IPR010914">
    <property type="entry name" value="RsgA_GTPase_dom"/>
</dbReference>
<evidence type="ECO:0000256" key="2">
    <source>
        <dbReference type="ARBA" id="ARBA00023134"/>
    </source>
</evidence>
<feature type="binding site" evidence="3">
    <location>
        <position position="296"/>
    </location>
    <ligand>
        <name>Zn(2+)</name>
        <dbReference type="ChEBI" id="CHEBI:29105"/>
    </ligand>
</feature>
<evidence type="ECO:0000259" key="5">
    <source>
        <dbReference type="PROSITE" id="PS50936"/>
    </source>
</evidence>
<dbReference type="PROSITE" id="PS51721">
    <property type="entry name" value="G_CP"/>
    <property type="match status" value="1"/>
</dbReference>
<keyword evidence="3" id="KW-0694">RNA-binding</keyword>
<feature type="binding site" evidence="3">
    <location>
        <begin position="155"/>
        <end position="158"/>
    </location>
    <ligand>
        <name>GTP</name>
        <dbReference type="ChEBI" id="CHEBI:37565"/>
    </ligand>
</feature>
<feature type="binding site" evidence="3">
    <location>
        <position position="291"/>
    </location>
    <ligand>
        <name>Zn(2+)</name>
        <dbReference type="ChEBI" id="CHEBI:29105"/>
    </ligand>
</feature>
<comment type="subcellular location">
    <subcellularLocation>
        <location evidence="3">Cytoplasm</location>
    </subcellularLocation>
</comment>
<gene>
    <name evidence="3 7" type="primary">rsgA</name>
    <name evidence="7" type="ORF">ACFP85_01030</name>
</gene>
<feature type="compositionally biased region" description="Basic residues" evidence="4">
    <location>
        <begin position="1"/>
        <end position="13"/>
    </location>
</feature>
<feature type="binding site" evidence="3">
    <location>
        <position position="298"/>
    </location>
    <ligand>
        <name>Zn(2+)</name>
        <dbReference type="ChEBI" id="CHEBI:29105"/>
    </ligand>
</feature>
<evidence type="ECO:0000256" key="4">
    <source>
        <dbReference type="SAM" id="MobiDB-lite"/>
    </source>
</evidence>
<dbReference type="InterPro" id="IPR030378">
    <property type="entry name" value="G_CP_dom"/>
</dbReference>
<feature type="binding site" evidence="3">
    <location>
        <position position="304"/>
    </location>
    <ligand>
        <name>Zn(2+)</name>
        <dbReference type="ChEBI" id="CHEBI:29105"/>
    </ligand>
</feature>
<organism evidence="7 8">
    <name type="scientific">Pseudobowmanella zhangzhouensis</name>
    <dbReference type="NCBI Taxonomy" id="1537679"/>
    <lineage>
        <taxon>Bacteria</taxon>
        <taxon>Pseudomonadati</taxon>
        <taxon>Pseudomonadota</taxon>
        <taxon>Gammaproteobacteria</taxon>
        <taxon>Alteromonadales</taxon>
        <taxon>Alteromonadaceae</taxon>
    </lineage>
</organism>
<reference evidence="8" key="1">
    <citation type="journal article" date="2019" name="Int. J. Syst. Evol. Microbiol.">
        <title>The Global Catalogue of Microorganisms (GCM) 10K type strain sequencing project: providing services to taxonomists for standard genome sequencing and annotation.</title>
        <authorList>
            <consortium name="The Broad Institute Genomics Platform"/>
            <consortium name="The Broad Institute Genome Sequencing Center for Infectious Disease"/>
            <person name="Wu L."/>
            <person name="Ma J."/>
        </authorList>
    </citation>
    <scope>NUCLEOTIDE SEQUENCE [LARGE SCALE GENOMIC DNA]</scope>
    <source>
        <strain evidence="8">CGMCC 1.16031</strain>
    </source>
</reference>
<dbReference type="SUPFAM" id="SSF52540">
    <property type="entry name" value="P-loop containing nucleoside triphosphate hydrolases"/>
    <property type="match status" value="1"/>
</dbReference>
<dbReference type="NCBIfam" id="NF008931">
    <property type="entry name" value="PRK12288.1"/>
    <property type="match status" value="1"/>
</dbReference>
<protein>
    <recommendedName>
        <fullName evidence="3">Small ribosomal subunit biogenesis GTPase RsgA</fullName>
        <ecNumber evidence="3">3.6.1.-</ecNumber>
    </recommendedName>
</protein>
<dbReference type="InterPro" id="IPR027417">
    <property type="entry name" value="P-loop_NTPase"/>
</dbReference>
<dbReference type="PROSITE" id="PS50936">
    <property type="entry name" value="ENGC_GTPASE"/>
    <property type="match status" value="1"/>
</dbReference>
<dbReference type="PANTHER" id="PTHR32120:SF11">
    <property type="entry name" value="SMALL RIBOSOMAL SUBUNIT BIOGENESIS GTPASE RSGA 1, MITOCHONDRIAL-RELATED"/>
    <property type="match status" value="1"/>
</dbReference>
<dbReference type="Pfam" id="PF03193">
    <property type="entry name" value="RsgA_GTPase"/>
    <property type="match status" value="1"/>
</dbReference>
<comment type="cofactor">
    <cofactor evidence="3">
        <name>Zn(2+)</name>
        <dbReference type="ChEBI" id="CHEBI:29105"/>
    </cofactor>
    <text evidence="3">Binds 1 zinc ion per subunit.</text>
</comment>
<dbReference type="HAMAP" id="MF_01820">
    <property type="entry name" value="GTPase_RsgA"/>
    <property type="match status" value="1"/>
</dbReference>
<evidence type="ECO:0000259" key="6">
    <source>
        <dbReference type="PROSITE" id="PS51721"/>
    </source>
</evidence>
<feature type="binding site" evidence="3">
    <location>
        <begin position="209"/>
        <end position="217"/>
    </location>
    <ligand>
        <name>GTP</name>
        <dbReference type="ChEBI" id="CHEBI:37565"/>
    </ligand>
</feature>
<evidence type="ECO:0000313" key="7">
    <source>
        <dbReference type="EMBL" id="MFC6438744.1"/>
    </source>
</evidence>
<dbReference type="Gene3D" id="2.40.50.140">
    <property type="entry name" value="Nucleic acid-binding proteins"/>
    <property type="match status" value="1"/>
</dbReference>
<keyword evidence="3 7" id="KW-0378">Hydrolase</keyword>
<dbReference type="Proteomes" id="UP001596364">
    <property type="component" value="Unassembled WGS sequence"/>
</dbReference>
<evidence type="ECO:0000256" key="1">
    <source>
        <dbReference type="ARBA" id="ARBA00022741"/>
    </source>
</evidence>
<comment type="subunit">
    <text evidence="3">Monomer. Associates with 30S ribosomal subunit, binds 16S rRNA.</text>
</comment>
<dbReference type="Gene3D" id="3.40.50.300">
    <property type="entry name" value="P-loop containing nucleotide triphosphate hydrolases"/>
    <property type="match status" value="1"/>
</dbReference>
<evidence type="ECO:0000256" key="3">
    <source>
        <dbReference type="HAMAP-Rule" id="MF_01820"/>
    </source>
</evidence>
<dbReference type="CDD" id="cd01854">
    <property type="entry name" value="YjeQ_EngC"/>
    <property type="match status" value="1"/>
</dbReference>
<dbReference type="EC" id="3.6.1.-" evidence="3"/>
<keyword evidence="3" id="KW-0479">Metal-binding</keyword>